<dbReference type="EMBL" id="NTRR01000016">
    <property type="protein sequence ID" value="PFE15814.1"/>
    <property type="molecule type" value="Genomic_DNA"/>
</dbReference>
<reference evidence="1 2" key="1">
    <citation type="submission" date="2017-09" db="EMBL/GenBank/DDBJ databases">
        <title>Large-scale bioinformatics analysis of Bacillus genomes uncovers conserved roles of natural products in bacterial physiology.</title>
        <authorList>
            <consortium name="Agbiome Team Llc"/>
            <person name="Bleich R.M."/>
            <person name="Grubbs K.J."/>
            <person name="Santa Maria K.C."/>
            <person name="Allen S.E."/>
            <person name="Farag S."/>
            <person name="Shank E.A."/>
            <person name="Bowers A."/>
        </authorList>
    </citation>
    <scope>NUCLEOTIDE SEQUENCE [LARGE SCALE GENOMIC DNA]</scope>
    <source>
        <strain evidence="1 2">AFS022681</strain>
    </source>
</reference>
<accession>A0A2A9A0V0</accession>
<gene>
    <name evidence="1" type="ORF">CN307_12055</name>
</gene>
<organism evidence="1 2">
    <name type="scientific">Bacillus cereus</name>
    <dbReference type="NCBI Taxonomy" id="1396"/>
    <lineage>
        <taxon>Bacteria</taxon>
        <taxon>Bacillati</taxon>
        <taxon>Bacillota</taxon>
        <taxon>Bacilli</taxon>
        <taxon>Bacillales</taxon>
        <taxon>Bacillaceae</taxon>
        <taxon>Bacillus</taxon>
        <taxon>Bacillus cereus group</taxon>
    </lineage>
</organism>
<dbReference type="AlphaFoldDB" id="A0A2A9A0V0"/>
<evidence type="ECO:0000313" key="1">
    <source>
        <dbReference type="EMBL" id="PFE15814.1"/>
    </source>
</evidence>
<proteinExistence type="predicted"/>
<protein>
    <submittedName>
        <fullName evidence="1">Uncharacterized protein</fullName>
    </submittedName>
</protein>
<evidence type="ECO:0000313" key="2">
    <source>
        <dbReference type="Proteomes" id="UP000220032"/>
    </source>
</evidence>
<dbReference type="RefSeq" id="WP_088096349.1">
    <property type="nucleotide sequence ID" value="NZ_FMJG01000022.1"/>
</dbReference>
<dbReference type="Proteomes" id="UP000220032">
    <property type="component" value="Unassembled WGS sequence"/>
</dbReference>
<name>A0A2A9A0V0_BACCE</name>
<comment type="caution">
    <text evidence="1">The sequence shown here is derived from an EMBL/GenBank/DDBJ whole genome shotgun (WGS) entry which is preliminary data.</text>
</comment>
<sequence length="94" mass="10594">MWISSRVTAVVVPSIPEIHAPAVHTASSDVGIELPATWQQYQIPGQVTPSFWHHGAHPSSTTFYNPSYTPLPQAQVFYHFPSIYFQNFYGTFNI</sequence>